<evidence type="ECO:0000313" key="1">
    <source>
        <dbReference type="EMBL" id="MBL0403824.1"/>
    </source>
</evidence>
<proteinExistence type="predicted"/>
<dbReference type="Proteomes" id="UP000605848">
    <property type="component" value="Unassembled WGS sequence"/>
</dbReference>
<sequence>MANDREKTLQELRQRIATEGLPKLSAEALRSYKREVQHGPKPVLPSASKPLFKLSPEALRLFHEKANPTWPWKRQ</sequence>
<accession>A0A936ZFK4</accession>
<gene>
    <name evidence="1" type="ORF">JKG68_07605</name>
</gene>
<dbReference type="AlphaFoldDB" id="A0A936ZFK4"/>
<protein>
    <submittedName>
        <fullName evidence="1">Uncharacterized protein</fullName>
    </submittedName>
</protein>
<keyword evidence="2" id="KW-1185">Reference proteome</keyword>
<dbReference type="EMBL" id="JAEQMY010000008">
    <property type="protein sequence ID" value="MBL0403824.1"/>
    <property type="molecule type" value="Genomic_DNA"/>
</dbReference>
<evidence type="ECO:0000313" key="2">
    <source>
        <dbReference type="Proteomes" id="UP000605848"/>
    </source>
</evidence>
<comment type="caution">
    <text evidence="1">The sequence shown here is derived from an EMBL/GenBank/DDBJ whole genome shotgun (WGS) entry which is preliminary data.</text>
</comment>
<name>A0A936ZFK4_9HYPH</name>
<organism evidence="1 2">
    <name type="scientific">Microvirga aerilata</name>
    <dbReference type="NCBI Taxonomy" id="670292"/>
    <lineage>
        <taxon>Bacteria</taxon>
        <taxon>Pseudomonadati</taxon>
        <taxon>Pseudomonadota</taxon>
        <taxon>Alphaproteobacteria</taxon>
        <taxon>Hyphomicrobiales</taxon>
        <taxon>Methylobacteriaceae</taxon>
        <taxon>Microvirga</taxon>
    </lineage>
</organism>
<reference evidence="1" key="1">
    <citation type="submission" date="2021-01" db="EMBL/GenBank/DDBJ databases">
        <title>Microvirga sp.</title>
        <authorList>
            <person name="Kim M.K."/>
        </authorList>
    </citation>
    <scope>NUCLEOTIDE SEQUENCE</scope>
    <source>
        <strain evidence="1">5420S-16</strain>
    </source>
</reference>